<keyword evidence="1" id="KW-1133">Transmembrane helix</keyword>
<keyword evidence="3" id="KW-1185">Reference proteome</keyword>
<accession>A0AAD6VP94</accession>
<sequence>MHVAVLTCLATHSFIETSHTAIMIEVFCTYVPAPSVICLLALTKFHKGF</sequence>
<dbReference type="Proteomes" id="UP001219525">
    <property type="component" value="Unassembled WGS sequence"/>
</dbReference>
<organism evidence="2 3">
    <name type="scientific">Mycena pura</name>
    <dbReference type="NCBI Taxonomy" id="153505"/>
    <lineage>
        <taxon>Eukaryota</taxon>
        <taxon>Fungi</taxon>
        <taxon>Dikarya</taxon>
        <taxon>Basidiomycota</taxon>
        <taxon>Agaricomycotina</taxon>
        <taxon>Agaricomycetes</taxon>
        <taxon>Agaricomycetidae</taxon>
        <taxon>Agaricales</taxon>
        <taxon>Marasmiineae</taxon>
        <taxon>Mycenaceae</taxon>
        <taxon>Mycena</taxon>
    </lineage>
</organism>
<dbReference type="AlphaFoldDB" id="A0AAD6VP94"/>
<proteinExistence type="predicted"/>
<evidence type="ECO:0000313" key="2">
    <source>
        <dbReference type="EMBL" id="KAJ7215816.1"/>
    </source>
</evidence>
<reference evidence="2" key="1">
    <citation type="submission" date="2023-03" db="EMBL/GenBank/DDBJ databases">
        <title>Massive genome expansion in bonnet fungi (Mycena s.s.) driven by repeated elements and novel gene families across ecological guilds.</title>
        <authorList>
            <consortium name="Lawrence Berkeley National Laboratory"/>
            <person name="Harder C.B."/>
            <person name="Miyauchi S."/>
            <person name="Viragh M."/>
            <person name="Kuo A."/>
            <person name="Thoen E."/>
            <person name="Andreopoulos B."/>
            <person name="Lu D."/>
            <person name="Skrede I."/>
            <person name="Drula E."/>
            <person name="Henrissat B."/>
            <person name="Morin E."/>
            <person name="Kohler A."/>
            <person name="Barry K."/>
            <person name="LaButti K."/>
            <person name="Morin E."/>
            <person name="Salamov A."/>
            <person name="Lipzen A."/>
            <person name="Mereny Z."/>
            <person name="Hegedus B."/>
            <person name="Baldrian P."/>
            <person name="Stursova M."/>
            <person name="Weitz H."/>
            <person name="Taylor A."/>
            <person name="Grigoriev I.V."/>
            <person name="Nagy L.G."/>
            <person name="Martin F."/>
            <person name="Kauserud H."/>
        </authorList>
    </citation>
    <scope>NUCLEOTIDE SEQUENCE</scope>
    <source>
        <strain evidence="2">9144</strain>
    </source>
</reference>
<name>A0AAD6VP94_9AGAR</name>
<keyword evidence="1" id="KW-0812">Transmembrane</keyword>
<comment type="caution">
    <text evidence="2">The sequence shown here is derived from an EMBL/GenBank/DDBJ whole genome shotgun (WGS) entry which is preliminary data.</text>
</comment>
<gene>
    <name evidence="2" type="ORF">GGX14DRAFT_562273</name>
</gene>
<evidence type="ECO:0000256" key="1">
    <source>
        <dbReference type="SAM" id="Phobius"/>
    </source>
</evidence>
<keyword evidence="1" id="KW-0472">Membrane</keyword>
<evidence type="ECO:0000313" key="3">
    <source>
        <dbReference type="Proteomes" id="UP001219525"/>
    </source>
</evidence>
<feature type="transmembrane region" description="Helical" evidence="1">
    <location>
        <begin position="20"/>
        <end position="42"/>
    </location>
</feature>
<protein>
    <submittedName>
        <fullName evidence="2">Uncharacterized protein</fullName>
    </submittedName>
</protein>
<dbReference type="EMBL" id="JARJCW010000016">
    <property type="protein sequence ID" value="KAJ7215816.1"/>
    <property type="molecule type" value="Genomic_DNA"/>
</dbReference>